<evidence type="ECO:0000313" key="11">
    <source>
        <dbReference type="EMBL" id="RGT54221.1"/>
    </source>
</evidence>
<comment type="pathway">
    <text evidence="1 7 8">Cofactor biosynthesis; NAD(+) biosynthesis; NAD(+) from deamido-NAD(+) (L-Gln route): step 1/1.</text>
</comment>
<dbReference type="EC" id="6.3.5.1" evidence="7 8"/>
<keyword evidence="3 7" id="KW-0436">Ligase</keyword>
<dbReference type="Gene3D" id="3.60.110.10">
    <property type="entry name" value="Carbon-nitrogen hydrolase"/>
    <property type="match status" value="1"/>
</dbReference>
<comment type="function">
    <text evidence="7">Catalyzes the ATP-dependent amidation of deamido-NAD to form NAD. Uses L-glutamine as a nitrogen source.</text>
</comment>
<dbReference type="PANTHER" id="PTHR23090">
    <property type="entry name" value="NH 3 /GLUTAMINE-DEPENDENT NAD + SYNTHETASE"/>
    <property type="match status" value="1"/>
</dbReference>
<evidence type="ECO:0000259" key="10">
    <source>
        <dbReference type="PROSITE" id="PS50263"/>
    </source>
</evidence>
<dbReference type="Proteomes" id="UP000284731">
    <property type="component" value="Unassembled WGS sequence"/>
</dbReference>
<feature type="active site" description="For glutaminase activity" evidence="7">
    <location>
        <position position="114"/>
    </location>
</feature>
<keyword evidence="4 7" id="KW-0547">Nucleotide-binding</keyword>
<evidence type="ECO:0000256" key="6">
    <source>
        <dbReference type="ARBA" id="ARBA00023027"/>
    </source>
</evidence>
<evidence type="ECO:0000256" key="9">
    <source>
        <dbReference type="RuleBase" id="RU003811"/>
    </source>
</evidence>
<feature type="binding site" evidence="7">
    <location>
        <position position="482"/>
    </location>
    <ligand>
        <name>deamido-NAD(+)</name>
        <dbReference type="ChEBI" id="CHEBI:58437"/>
        <note>ligand shared between two neighboring subunits</note>
    </ligand>
</feature>
<dbReference type="InterPro" id="IPR022310">
    <property type="entry name" value="NAD/GMP_synthase"/>
</dbReference>
<protein>
    <recommendedName>
        <fullName evidence="7 8">Glutamine-dependent NAD(+) synthetase</fullName>
        <ecNumber evidence="7 8">6.3.5.1</ecNumber>
    </recommendedName>
    <alternativeName>
        <fullName evidence="7 8">NAD(+) synthase [glutamine-hydrolyzing]</fullName>
    </alternativeName>
</protein>
<dbReference type="GO" id="GO:0004359">
    <property type="term" value="F:glutaminase activity"/>
    <property type="evidence" value="ECO:0007669"/>
    <property type="project" value="InterPro"/>
</dbReference>
<feature type="active site" description="Nucleophile; for glutaminase activity" evidence="7">
    <location>
        <position position="169"/>
    </location>
</feature>
<dbReference type="AlphaFoldDB" id="A0A412PBD5"/>
<dbReference type="InterPro" id="IPR003010">
    <property type="entry name" value="C-N_Hydrolase"/>
</dbReference>
<gene>
    <name evidence="7" type="primary">nadE</name>
    <name evidence="11" type="ORF">DWX20_08620</name>
</gene>
<organism evidence="11 12">
    <name type="scientific">Solobacterium moorei</name>
    <dbReference type="NCBI Taxonomy" id="102148"/>
    <lineage>
        <taxon>Bacteria</taxon>
        <taxon>Bacillati</taxon>
        <taxon>Bacillota</taxon>
        <taxon>Erysipelotrichia</taxon>
        <taxon>Erysipelotrichales</taxon>
        <taxon>Erysipelotrichaceae</taxon>
        <taxon>Solobacterium</taxon>
    </lineage>
</organism>
<evidence type="ECO:0000256" key="8">
    <source>
        <dbReference type="PIRNR" id="PIRNR006630"/>
    </source>
</evidence>
<sequence length="653" mass="72960">MKNRMIKVGTVVPRMKVANVTYNTVQIIQTMNENADAGFLVYPELCLTGYTCGDLFGQFPLLDAVEEGLFKIANASNKLEGLTVVVGAPLRFENHLYNCAVYISEGVIVAVVPKINLPTYSEFYESRWFTSGKNIVSQTIQLGDEFIPFGRNILACDSRSGAIVGLDICEDLWVPDKPSTHSCLAGANIIANLSASDEMIGKQDYRRTMVLQQSASCYCAYLYVSSATDESSTDLVFSGHSMIACNGRLLTDSIFPEDTKVETVVIDLESIEKNRRHQTTFDLEENHDDYVYVDSSIKPISNQDEITVDELVDALRKEGYVVNRNPFVPVDDEERGRRCMKILEIQANGLATRVRSTGIKNLVIGISGGLDSTLALLVCHQARKLVPDIHIIGYTLPSHGNTTSYTYNNALDLMRALDVEMHEVAIEEGVQAHLKQIGHPGSYQGDGDTTYENAQARMRTYILMDVANMANGLVVGTGDLSELALGWCTYNGDHMSMYAVNASVPKTLVQYICRTYAYICNQEDLKEVLLKICNTPISPELTPHDENGKIAQKTEDKIGKYDLNDFFLYYVLRYGYSPEKIMVLALTAYPELEKEKVREAMLRFFKRFFNQQFKRSCLPDGPKVGSVTLSPRGDWRMPSDASAELWLEQVKKA</sequence>
<feature type="binding site" evidence="7">
    <location>
        <position position="196"/>
    </location>
    <ligand>
        <name>L-glutamine</name>
        <dbReference type="ChEBI" id="CHEBI:58359"/>
    </ligand>
</feature>
<feature type="binding site" evidence="7">
    <location>
        <position position="202"/>
    </location>
    <ligand>
        <name>L-glutamine</name>
        <dbReference type="ChEBI" id="CHEBI:58359"/>
    </ligand>
</feature>
<dbReference type="CDD" id="cd07570">
    <property type="entry name" value="GAT_Gln-NAD-synth"/>
    <property type="match status" value="1"/>
</dbReference>
<dbReference type="PROSITE" id="PS50263">
    <property type="entry name" value="CN_HYDROLASE"/>
    <property type="match status" value="1"/>
</dbReference>
<name>A0A412PBD5_9FIRM</name>
<evidence type="ECO:0000256" key="7">
    <source>
        <dbReference type="HAMAP-Rule" id="MF_02090"/>
    </source>
</evidence>
<evidence type="ECO:0000256" key="2">
    <source>
        <dbReference type="ARBA" id="ARBA00007145"/>
    </source>
</evidence>
<dbReference type="InterPro" id="IPR041856">
    <property type="entry name" value="NAD+_synth_C"/>
</dbReference>
<dbReference type="SUPFAM" id="SSF56317">
    <property type="entry name" value="Carbon-nitrogen hydrolase"/>
    <property type="match status" value="1"/>
</dbReference>
<evidence type="ECO:0000256" key="4">
    <source>
        <dbReference type="ARBA" id="ARBA00022741"/>
    </source>
</evidence>
<keyword evidence="5 7" id="KW-0067">ATP-binding</keyword>
<evidence type="ECO:0000256" key="5">
    <source>
        <dbReference type="ARBA" id="ARBA00022840"/>
    </source>
</evidence>
<dbReference type="GO" id="GO:0003952">
    <property type="term" value="F:NAD+ synthase (glutamine-hydrolyzing) activity"/>
    <property type="evidence" value="ECO:0007669"/>
    <property type="project" value="UniProtKB-UniRule"/>
</dbReference>
<reference evidence="11 12" key="1">
    <citation type="submission" date="2018-08" db="EMBL/GenBank/DDBJ databases">
        <title>A genome reference for cultivated species of the human gut microbiota.</title>
        <authorList>
            <person name="Zou Y."/>
            <person name="Xue W."/>
            <person name="Luo G."/>
        </authorList>
    </citation>
    <scope>NUCLEOTIDE SEQUENCE [LARGE SCALE GENOMIC DNA]</scope>
    <source>
        <strain evidence="11 12">AF18-46</strain>
    </source>
</reference>
<dbReference type="NCBIfam" id="TIGR00552">
    <property type="entry name" value="nadE"/>
    <property type="match status" value="1"/>
</dbReference>
<dbReference type="GO" id="GO:0005524">
    <property type="term" value="F:ATP binding"/>
    <property type="evidence" value="ECO:0007669"/>
    <property type="project" value="UniProtKB-UniRule"/>
</dbReference>
<dbReference type="Gene3D" id="1.10.10.1140">
    <property type="entry name" value="Glutamine-dependent NAD+ synthetase, C-terminal domain"/>
    <property type="match status" value="1"/>
</dbReference>
<evidence type="ECO:0000313" key="12">
    <source>
        <dbReference type="Proteomes" id="UP000284731"/>
    </source>
</evidence>
<feature type="binding site" evidence="7">
    <location>
        <begin position="487"/>
        <end position="490"/>
    </location>
    <ligand>
        <name>deamido-NAD(+)</name>
        <dbReference type="ChEBI" id="CHEBI:58437"/>
        <note>ligand shared between two neighboring subunits</note>
    </ligand>
</feature>
<dbReference type="Gene3D" id="3.40.50.620">
    <property type="entry name" value="HUPs"/>
    <property type="match status" value="1"/>
</dbReference>
<dbReference type="GO" id="GO:0009435">
    <property type="term" value="P:NAD+ biosynthetic process"/>
    <property type="evidence" value="ECO:0007669"/>
    <property type="project" value="UniProtKB-UniRule"/>
</dbReference>
<dbReference type="InterPro" id="IPR036526">
    <property type="entry name" value="C-N_Hydrolase_sf"/>
</dbReference>
<feature type="binding site" evidence="7">
    <location>
        <begin position="365"/>
        <end position="372"/>
    </location>
    <ligand>
        <name>ATP</name>
        <dbReference type="ChEBI" id="CHEBI:30616"/>
    </ligand>
</feature>
<dbReference type="EMBL" id="QRWX01000004">
    <property type="protein sequence ID" value="RGT54221.1"/>
    <property type="molecule type" value="Genomic_DNA"/>
</dbReference>
<dbReference type="RefSeq" id="WP_118765211.1">
    <property type="nucleotide sequence ID" value="NZ_CABJCF010000004.1"/>
</dbReference>
<dbReference type="PANTHER" id="PTHR23090:SF9">
    <property type="entry name" value="GLUTAMINE-DEPENDENT NAD(+) SYNTHETASE"/>
    <property type="match status" value="1"/>
</dbReference>
<dbReference type="Pfam" id="PF02540">
    <property type="entry name" value="NAD_synthase"/>
    <property type="match status" value="1"/>
</dbReference>
<comment type="similarity">
    <text evidence="9">Belongs to the NAD synthetase family.</text>
</comment>
<feature type="binding site" evidence="7">
    <location>
        <position position="614"/>
    </location>
    <ligand>
        <name>deamido-NAD(+)</name>
        <dbReference type="ChEBI" id="CHEBI:58437"/>
        <note>ligand shared between two neighboring subunits</note>
    </ligand>
</feature>
<proteinExistence type="inferred from homology"/>
<accession>A0A412PBD5</accession>
<comment type="caution">
    <text evidence="11">The sequence shown here is derived from an EMBL/GenBank/DDBJ whole genome shotgun (WGS) entry which is preliminary data.</text>
</comment>
<dbReference type="InterPro" id="IPR014729">
    <property type="entry name" value="Rossmann-like_a/b/a_fold"/>
</dbReference>
<dbReference type="HAMAP" id="MF_02090">
    <property type="entry name" value="NadE_glutamine_dep"/>
    <property type="match status" value="1"/>
</dbReference>
<dbReference type="PIRSF" id="PIRSF006630">
    <property type="entry name" value="NADS_GAT"/>
    <property type="match status" value="1"/>
</dbReference>
<dbReference type="InterPro" id="IPR003694">
    <property type="entry name" value="NAD_synthase"/>
</dbReference>
<dbReference type="NCBIfam" id="NF002730">
    <property type="entry name" value="PRK02628.1"/>
    <property type="match status" value="1"/>
</dbReference>
<dbReference type="InterPro" id="IPR014445">
    <property type="entry name" value="Gln-dep_NAD_synthase"/>
</dbReference>
<feature type="domain" description="CN hydrolase" evidence="10">
    <location>
        <begin position="6"/>
        <end position="268"/>
    </location>
</feature>
<evidence type="ECO:0000256" key="3">
    <source>
        <dbReference type="ARBA" id="ARBA00022598"/>
    </source>
</evidence>
<dbReference type="UniPathway" id="UPA00253">
    <property type="reaction ID" value="UER00334"/>
</dbReference>
<feature type="binding site" evidence="7">
    <location>
        <position position="477"/>
    </location>
    <ligand>
        <name>ATP</name>
        <dbReference type="ChEBI" id="CHEBI:30616"/>
    </ligand>
</feature>
<keyword evidence="6 7" id="KW-0520">NAD</keyword>
<dbReference type="GO" id="GO:0008795">
    <property type="term" value="F:NAD+ synthase activity"/>
    <property type="evidence" value="ECO:0007669"/>
    <property type="project" value="UniProtKB-UniRule"/>
</dbReference>
<dbReference type="CDD" id="cd00553">
    <property type="entry name" value="NAD_synthase"/>
    <property type="match status" value="1"/>
</dbReference>
<comment type="catalytic activity">
    <reaction evidence="7 8">
        <text>deamido-NAD(+) + L-glutamine + ATP + H2O = L-glutamate + AMP + diphosphate + NAD(+) + H(+)</text>
        <dbReference type="Rhea" id="RHEA:24384"/>
        <dbReference type="ChEBI" id="CHEBI:15377"/>
        <dbReference type="ChEBI" id="CHEBI:15378"/>
        <dbReference type="ChEBI" id="CHEBI:29985"/>
        <dbReference type="ChEBI" id="CHEBI:30616"/>
        <dbReference type="ChEBI" id="CHEBI:33019"/>
        <dbReference type="ChEBI" id="CHEBI:57540"/>
        <dbReference type="ChEBI" id="CHEBI:58359"/>
        <dbReference type="ChEBI" id="CHEBI:58437"/>
        <dbReference type="ChEBI" id="CHEBI:456215"/>
        <dbReference type="EC" id="6.3.5.1"/>
    </reaction>
</comment>
<comment type="similarity">
    <text evidence="2 7 8">In the C-terminal section; belongs to the NAD synthetase family.</text>
</comment>
<feature type="active site" description="Proton acceptor; for glutaminase activity" evidence="7">
    <location>
        <position position="44"/>
    </location>
</feature>
<feature type="binding site" evidence="7">
    <location>
        <position position="453"/>
    </location>
    <ligand>
        <name>deamido-NAD(+)</name>
        <dbReference type="ChEBI" id="CHEBI:58437"/>
        <note>ligand shared between two neighboring subunits</note>
    </ligand>
</feature>
<dbReference type="GO" id="GO:0005737">
    <property type="term" value="C:cytoplasm"/>
    <property type="evidence" value="ECO:0007669"/>
    <property type="project" value="InterPro"/>
</dbReference>
<dbReference type="Pfam" id="PF00795">
    <property type="entry name" value="CN_hydrolase"/>
    <property type="match status" value="1"/>
</dbReference>
<dbReference type="SUPFAM" id="SSF52402">
    <property type="entry name" value="Adenine nucleotide alpha hydrolases-like"/>
    <property type="match status" value="1"/>
</dbReference>
<feature type="binding site" evidence="7">
    <location>
        <position position="120"/>
    </location>
    <ligand>
        <name>L-glutamine</name>
        <dbReference type="ChEBI" id="CHEBI:58359"/>
    </ligand>
</feature>
<evidence type="ECO:0000256" key="1">
    <source>
        <dbReference type="ARBA" id="ARBA00005188"/>
    </source>
</evidence>